<gene>
    <name evidence="3" type="ORF">FEE95_02570</name>
</gene>
<dbReference type="OrthoDB" id="959017at2"/>
<dbReference type="Proteomes" id="UP000310314">
    <property type="component" value="Unassembled WGS sequence"/>
</dbReference>
<dbReference type="InterPro" id="IPR025665">
    <property type="entry name" value="Beta-barrel_OMP_2"/>
</dbReference>
<feature type="signal peptide" evidence="1">
    <location>
        <begin position="1"/>
        <end position="20"/>
    </location>
</feature>
<dbReference type="RefSeq" id="WP_138656266.1">
    <property type="nucleotide sequence ID" value="NZ_VATY01000001.1"/>
</dbReference>
<evidence type="ECO:0000259" key="2">
    <source>
        <dbReference type="Pfam" id="PF13568"/>
    </source>
</evidence>
<name>A0A5S3PTP3_9FLAO</name>
<proteinExistence type="predicted"/>
<organism evidence="3 4">
    <name type="scientific">Maribacter algarum</name>
    <name type="common">ex Zhang et al. 2020</name>
    <dbReference type="NCBI Taxonomy" id="2578118"/>
    <lineage>
        <taxon>Bacteria</taxon>
        <taxon>Pseudomonadati</taxon>
        <taxon>Bacteroidota</taxon>
        <taxon>Flavobacteriia</taxon>
        <taxon>Flavobacteriales</taxon>
        <taxon>Flavobacteriaceae</taxon>
        <taxon>Maribacter</taxon>
    </lineage>
</organism>
<evidence type="ECO:0000313" key="3">
    <source>
        <dbReference type="EMBL" id="TMM58333.1"/>
    </source>
</evidence>
<evidence type="ECO:0000313" key="4">
    <source>
        <dbReference type="Proteomes" id="UP000310314"/>
    </source>
</evidence>
<evidence type="ECO:0000256" key="1">
    <source>
        <dbReference type="SAM" id="SignalP"/>
    </source>
</evidence>
<comment type="caution">
    <text evidence="3">The sequence shown here is derived from an EMBL/GenBank/DDBJ whole genome shotgun (WGS) entry which is preliminary data.</text>
</comment>
<keyword evidence="4" id="KW-1185">Reference proteome</keyword>
<accession>A0A5S3PTP3</accession>
<dbReference type="Pfam" id="PF13568">
    <property type="entry name" value="OMP_b-brl_2"/>
    <property type="match status" value="1"/>
</dbReference>
<reference evidence="3 4" key="1">
    <citation type="submission" date="2019-05" db="EMBL/GenBank/DDBJ databases">
        <authorList>
            <person name="Zhang J.-Y."/>
            <person name="Feg X."/>
            <person name="Du Z.-J."/>
        </authorList>
    </citation>
    <scope>NUCLEOTIDE SEQUENCE [LARGE SCALE GENOMIC DNA]</scope>
    <source>
        <strain evidence="3 4">RZ26</strain>
    </source>
</reference>
<sequence length="232" mass="27101">MRQYVLWLLIIVPFSMFSQAKQDTTTVNPRYFEDQFYAGVTYNFILNLPGEEPNKANQRDFSYGLQVGFIKDIPLNNDRTFGVGLGLGLGLYTYYTNIRAIENGNDIAYLLVQDVDDFKRSKLETHLVEVPLEFRWRNSNPEIYSFWRIYAGVKFGYVFNARSKYVLADLKESFQNTDVRNFQYGLTFNFGYHNFNMHAYYSLTGLFNNGVTLDENNIEMSPLRIGLVFYVL</sequence>
<feature type="domain" description="Outer membrane protein beta-barrel" evidence="2">
    <location>
        <begin position="17"/>
        <end position="208"/>
    </location>
</feature>
<keyword evidence="1" id="KW-0732">Signal</keyword>
<feature type="chain" id="PRO_5024278366" evidence="1">
    <location>
        <begin position="21"/>
        <end position="232"/>
    </location>
</feature>
<dbReference type="EMBL" id="VATY01000001">
    <property type="protein sequence ID" value="TMM58333.1"/>
    <property type="molecule type" value="Genomic_DNA"/>
</dbReference>
<protein>
    <submittedName>
        <fullName evidence="3">PorT family protein</fullName>
    </submittedName>
</protein>
<dbReference type="AlphaFoldDB" id="A0A5S3PTP3"/>